<comment type="function">
    <text evidence="8">Plays a fundamental role in microtubule organizing center structure and function. Component of the infraciliary lattice (ICL) and the ciliary basal bodies.</text>
</comment>
<gene>
    <name evidence="10" type="ORF">PPRIM_AZ9-3.1.T0990101</name>
</gene>
<dbReference type="Pfam" id="PF13499">
    <property type="entry name" value="EF-hand_7"/>
    <property type="match status" value="1"/>
</dbReference>
<reference evidence="10" key="1">
    <citation type="submission" date="2021-01" db="EMBL/GenBank/DDBJ databases">
        <authorList>
            <consortium name="Genoscope - CEA"/>
            <person name="William W."/>
        </authorList>
    </citation>
    <scope>NUCLEOTIDE SEQUENCE</scope>
</reference>
<dbReference type="GO" id="GO:0005856">
    <property type="term" value="C:cytoskeleton"/>
    <property type="evidence" value="ECO:0007669"/>
    <property type="project" value="UniProtKB-SubCell"/>
</dbReference>
<dbReference type="FunFam" id="1.10.238.10:FF:000178">
    <property type="entry name" value="Calmodulin-2 A"/>
    <property type="match status" value="1"/>
</dbReference>
<accession>A0A8S1NZP3</accession>
<evidence type="ECO:0000256" key="4">
    <source>
        <dbReference type="ARBA" id="ARBA00022723"/>
    </source>
</evidence>
<evidence type="ECO:0000313" key="10">
    <source>
        <dbReference type="EMBL" id="CAD8095686.1"/>
    </source>
</evidence>
<keyword evidence="11" id="KW-1185">Reference proteome</keyword>
<keyword evidence="4" id="KW-0479">Metal-binding</keyword>
<keyword evidence="7" id="KW-0206">Cytoskeleton</keyword>
<name>A0A8S1NZP3_PARPR</name>
<organism evidence="10 11">
    <name type="scientific">Paramecium primaurelia</name>
    <dbReference type="NCBI Taxonomy" id="5886"/>
    <lineage>
        <taxon>Eukaryota</taxon>
        <taxon>Sar</taxon>
        <taxon>Alveolata</taxon>
        <taxon>Ciliophora</taxon>
        <taxon>Intramacronucleata</taxon>
        <taxon>Oligohymenophorea</taxon>
        <taxon>Peniculida</taxon>
        <taxon>Parameciidae</taxon>
        <taxon>Paramecium</taxon>
    </lineage>
</organism>
<comment type="caution">
    <text evidence="10">The sequence shown here is derived from an EMBL/GenBank/DDBJ whole genome shotgun (WGS) entry which is preliminary data.</text>
</comment>
<feature type="domain" description="EF-hand" evidence="9">
    <location>
        <begin position="3"/>
        <end position="38"/>
    </location>
</feature>
<sequence length="422" mass="47535">MDKTKEQIQEYFNIFDKDGSGTIEKEEIKELAVNVGLNWNDQKLNKIIQALDTNGDGKISFDEFYEYFLYGEQKQMDKLIQKKFKHIKNVKNLHKKLNQEYAHIFNKNNEEGKSQCSVSLNVGEKSQNKSALEIAIRVGEENKNFSQSLLKNFPYAGDHIVSIVFGFKCQNSDAVQEKFEVFFEGIIDLALNMIPDDISQKIAMFKNDLKIEYKALPDELLVRFYVNNELTENVLVAYRLISGMFIQENSSVFANIKLQFSAGLADIGASPNENIINWVAKGFSASFDATASSDLIECARQAHYAAIGKYFESQKVKVLEQLTPLTLMNNARLQFNFQSYDQFVQEMEIPELNQVNLSVAVDQAKGANINELIGGIPFVGELLDILRVEGNGQIQLAVISQEASLSITASGEGAALIWEKLI</sequence>
<dbReference type="SMART" id="SM00054">
    <property type="entry name" value="EFh"/>
    <property type="match status" value="2"/>
</dbReference>
<evidence type="ECO:0000256" key="3">
    <source>
        <dbReference type="ARBA" id="ARBA00022490"/>
    </source>
</evidence>
<evidence type="ECO:0000256" key="2">
    <source>
        <dbReference type="ARBA" id="ARBA00005253"/>
    </source>
</evidence>
<dbReference type="Proteomes" id="UP000688137">
    <property type="component" value="Unassembled WGS sequence"/>
</dbReference>
<protein>
    <recommendedName>
        <fullName evidence="9">EF-hand domain-containing protein</fullName>
    </recommendedName>
</protein>
<keyword evidence="3" id="KW-0963">Cytoplasm</keyword>
<dbReference type="CDD" id="cd00051">
    <property type="entry name" value="EFh"/>
    <property type="match status" value="1"/>
</dbReference>
<evidence type="ECO:0000256" key="6">
    <source>
        <dbReference type="ARBA" id="ARBA00022837"/>
    </source>
</evidence>
<dbReference type="PANTHER" id="PTHR23050">
    <property type="entry name" value="CALCIUM BINDING PROTEIN"/>
    <property type="match status" value="1"/>
</dbReference>
<keyword evidence="5" id="KW-0677">Repeat</keyword>
<evidence type="ECO:0000313" key="11">
    <source>
        <dbReference type="Proteomes" id="UP000688137"/>
    </source>
</evidence>
<dbReference type="AlphaFoldDB" id="A0A8S1NZP3"/>
<evidence type="ECO:0000256" key="7">
    <source>
        <dbReference type="ARBA" id="ARBA00023212"/>
    </source>
</evidence>
<evidence type="ECO:0000256" key="8">
    <source>
        <dbReference type="ARBA" id="ARBA00025692"/>
    </source>
</evidence>
<evidence type="ECO:0000256" key="1">
    <source>
        <dbReference type="ARBA" id="ARBA00004245"/>
    </source>
</evidence>
<dbReference type="EMBL" id="CAJJDM010000102">
    <property type="protein sequence ID" value="CAD8095686.1"/>
    <property type="molecule type" value="Genomic_DNA"/>
</dbReference>
<dbReference type="PROSITE" id="PS00018">
    <property type="entry name" value="EF_HAND_1"/>
    <property type="match status" value="2"/>
</dbReference>
<feature type="domain" description="EF-hand" evidence="9">
    <location>
        <begin position="39"/>
        <end position="74"/>
    </location>
</feature>
<dbReference type="PROSITE" id="PS50222">
    <property type="entry name" value="EF_HAND_2"/>
    <property type="match status" value="2"/>
</dbReference>
<dbReference type="InterPro" id="IPR018247">
    <property type="entry name" value="EF_Hand_1_Ca_BS"/>
</dbReference>
<evidence type="ECO:0000256" key="5">
    <source>
        <dbReference type="ARBA" id="ARBA00022737"/>
    </source>
</evidence>
<dbReference type="GO" id="GO:0005509">
    <property type="term" value="F:calcium ion binding"/>
    <property type="evidence" value="ECO:0007669"/>
    <property type="project" value="InterPro"/>
</dbReference>
<evidence type="ECO:0000259" key="9">
    <source>
        <dbReference type="PROSITE" id="PS50222"/>
    </source>
</evidence>
<proteinExistence type="inferred from homology"/>
<dbReference type="InterPro" id="IPR050145">
    <property type="entry name" value="Centrin_CML-like"/>
</dbReference>
<comment type="similarity">
    <text evidence="2">Belongs to the centrin family.</text>
</comment>
<dbReference type="InterPro" id="IPR002048">
    <property type="entry name" value="EF_hand_dom"/>
</dbReference>
<comment type="subcellular location">
    <subcellularLocation>
        <location evidence="1">Cytoplasm</location>
        <location evidence="1">Cytoskeleton</location>
    </subcellularLocation>
</comment>
<keyword evidence="6" id="KW-0106">Calcium</keyword>